<proteinExistence type="predicted"/>
<dbReference type="EMBL" id="JBHRZT010000032">
    <property type="protein sequence ID" value="MFC3883556.1"/>
    <property type="molecule type" value="Genomic_DNA"/>
</dbReference>
<dbReference type="PANTHER" id="PTHR30383">
    <property type="entry name" value="THIOESTERASE 1/PROTEASE 1/LYSOPHOSPHOLIPASE L1"/>
    <property type="match status" value="1"/>
</dbReference>
<accession>A0ABV8AZZ7</accession>
<evidence type="ECO:0000313" key="3">
    <source>
        <dbReference type="Proteomes" id="UP001595752"/>
    </source>
</evidence>
<dbReference type="PANTHER" id="PTHR30383:SF27">
    <property type="entry name" value="SPORE GERMINATION LIPASE LIPC"/>
    <property type="match status" value="1"/>
</dbReference>
<sequence length="222" mass="25092">MEKRGEVPILSYAAIGDSLTAGVGSSFFAPGFVGRYARMTEHELNSHVCPNIVARAGYTTGDVLRSLKHPYVRERLKRANIITITAGGNDLIQAGRQFARMKQEDALFEALAKCRENMSEIVHTIYEYKHEVHEPFIIRIVDLYNPLPEVALAGRWVRLFNRHIDSFSGHPHIKVAKIYDAFKRSLDEWLSPDGIHPNGKGYEHIAETLHQLGYGNLHTITE</sequence>
<organism evidence="2 3">
    <name type="scientific">Bacillus songklensis</name>
    <dbReference type="NCBI Taxonomy" id="1069116"/>
    <lineage>
        <taxon>Bacteria</taxon>
        <taxon>Bacillati</taxon>
        <taxon>Bacillota</taxon>
        <taxon>Bacilli</taxon>
        <taxon>Bacillales</taxon>
        <taxon>Bacillaceae</taxon>
        <taxon>Bacillus</taxon>
    </lineage>
</organism>
<evidence type="ECO:0000313" key="2">
    <source>
        <dbReference type="EMBL" id="MFC3883556.1"/>
    </source>
</evidence>
<dbReference type="RefSeq" id="WP_377914138.1">
    <property type="nucleotide sequence ID" value="NZ_JBHRZT010000032.1"/>
</dbReference>
<dbReference type="Pfam" id="PF13472">
    <property type="entry name" value="Lipase_GDSL_2"/>
    <property type="match status" value="1"/>
</dbReference>
<dbReference type="InterPro" id="IPR051532">
    <property type="entry name" value="Ester_Hydrolysis_Enzymes"/>
</dbReference>
<feature type="domain" description="SGNH hydrolase-type esterase" evidence="1">
    <location>
        <begin position="14"/>
        <end position="203"/>
    </location>
</feature>
<dbReference type="Proteomes" id="UP001595752">
    <property type="component" value="Unassembled WGS sequence"/>
</dbReference>
<name>A0ABV8AZZ7_9BACI</name>
<dbReference type="SUPFAM" id="SSF52266">
    <property type="entry name" value="SGNH hydrolase"/>
    <property type="match status" value="1"/>
</dbReference>
<keyword evidence="3" id="KW-1185">Reference proteome</keyword>
<gene>
    <name evidence="2" type="ORF">ACFOU2_08560</name>
</gene>
<dbReference type="Gene3D" id="3.40.50.1110">
    <property type="entry name" value="SGNH hydrolase"/>
    <property type="match status" value="1"/>
</dbReference>
<evidence type="ECO:0000259" key="1">
    <source>
        <dbReference type="Pfam" id="PF13472"/>
    </source>
</evidence>
<comment type="caution">
    <text evidence="2">The sequence shown here is derived from an EMBL/GenBank/DDBJ whole genome shotgun (WGS) entry which is preliminary data.</text>
</comment>
<dbReference type="InterPro" id="IPR036514">
    <property type="entry name" value="SGNH_hydro_sf"/>
</dbReference>
<dbReference type="InterPro" id="IPR013830">
    <property type="entry name" value="SGNH_hydro"/>
</dbReference>
<reference evidence="3" key="1">
    <citation type="journal article" date="2019" name="Int. J. Syst. Evol. Microbiol.">
        <title>The Global Catalogue of Microorganisms (GCM) 10K type strain sequencing project: providing services to taxonomists for standard genome sequencing and annotation.</title>
        <authorList>
            <consortium name="The Broad Institute Genomics Platform"/>
            <consortium name="The Broad Institute Genome Sequencing Center for Infectious Disease"/>
            <person name="Wu L."/>
            <person name="Ma J."/>
        </authorList>
    </citation>
    <scope>NUCLEOTIDE SEQUENCE [LARGE SCALE GENOMIC DNA]</scope>
    <source>
        <strain evidence="3">CCUG 61889</strain>
    </source>
</reference>
<protein>
    <submittedName>
        <fullName evidence="2">GDSL-type esterase/lipase family protein</fullName>
    </submittedName>
</protein>